<comment type="caution">
    <text evidence="2">The sequence shown here is derived from an EMBL/GenBank/DDBJ whole genome shotgun (WGS) entry which is preliminary data.</text>
</comment>
<evidence type="ECO:0000313" key="2">
    <source>
        <dbReference type="EMBL" id="GAA4172075.1"/>
    </source>
</evidence>
<proteinExistence type="predicted"/>
<protein>
    <submittedName>
        <fullName evidence="2">Uncharacterized protein</fullName>
    </submittedName>
</protein>
<dbReference type="EMBL" id="BAABBW010000002">
    <property type="protein sequence ID" value="GAA4172075.1"/>
    <property type="molecule type" value="Genomic_DNA"/>
</dbReference>
<accession>A0ABP7ZWD9</accession>
<name>A0ABP7ZWD9_9MICO</name>
<feature type="region of interest" description="Disordered" evidence="1">
    <location>
        <begin position="1"/>
        <end position="41"/>
    </location>
</feature>
<keyword evidence="3" id="KW-1185">Reference proteome</keyword>
<evidence type="ECO:0000256" key="1">
    <source>
        <dbReference type="SAM" id="MobiDB-lite"/>
    </source>
</evidence>
<evidence type="ECO:0000313" key="3">
    <source>
        <dbReference type="Proteomes" id="UP001501079"/>
    </source>
</evidence>
<gene>
    <name evidence="2" type="ORF">GCM10022287_12390</name>
</gene>
<feature type="region of interest" description="Disordered" evidence="1">
    <location>
        <begin position="84"/>
        <end position="109"/>
    </location>
</feature>
<organism evidence="2 3">
    <name type="scientific">Gryllotalpicola koreensis</name>
    <dbReference type="NCBI Taxonomy" id="993086"/>
    <lineage>
        <taxon>Bacteria</taxon>
        <taxon>Bacillati</taxon>
        <taxon>Actinomycetota</taxon>
        <taxon>Actinomycetes</taxon>
        <taxon>Micrococcales</taxon>
        <taxon>Microbacteriaceae</taxon>
        <taxon>Gryllotalpicola</taxon>
    </lineage>
</organism>
<feature type="compositionally biased region" description="Basic and acidic residues" evidence="1">
    <location>
        <begin position="1"/>
        <end position="16"/>
    </location>
</feature>
<sequence length="109" mass="12055">MQRGDRPGGADHDRHTLARRKPPPLRQKLAETGSRGLIEHELPPFPEHRHIEDARQVLGFRGDERGGARGPSIRHADHLRHLAGRADPLDPANVDNSAAVRPVLGENAR</sequence>
<reference evidence="3" key="1">
    <citation type="journal article" date="2019" name="Int. J. Syst. Evol. Microbiol.">
        <title>The Global Catalogue of Microorganisms (GCM) 10K type strain sequencing project: providing services to taxonomists for standard genome sequencing and annotation.</title>
        <authorList>
            <consortium name="The Broad Institute Genomics Platform"/>
            <consortium name="The Broad Institute Genome Sequencing Center for Infectious Disease"/>
            <person name="Wu L."/>
            <person name="Ma J."/>
        </authorList>
    </citation>
    <scope>NUCLEOTIDE SEQUENCE [LARGE SCALE GENOMIC DNA]</scope>
    <source>
        <strain evidence="3">JCM 17591</strain>
    </source>
</reference>
<dbReference type="Proteomes" id="UP001501079">
    <property type="component" value="Unassembled WGS sequence"/>
</dbReference>